<dbReference type="Proteomes" id="UP000663887">
    <property type="component" value="Unassembled WGS sequence"/>
</dbReference>
<sequence>MYSYPIIDFSLNFRCPVHVPGSGAFPTPHQFEATTSTKTNPKISTPKFQSQTTTSSSNNPNLSTSPKQKSNTPSIPRPYPLKQRLAKKQPVSTTPRPAAPHPTSSTNNSIEGV</sequence>
<dbReference type="EMBL" id="CAJOBF010000601">
    <property type="protein sequence ID" value="CAF3842043.1"/>
    <property type="molecule type" value="Genomic_DNA"/>
</dbReference>
<dbReference type="EMBL" id="CAJNRG010001701">
    <property type="protein sequence ID" value="CAF2037891.1"/>
    <property type="molecule type" value="Genomic_DNA"/>
</dbReference>
<dbReference type="EMBL" id="CAJNRE010017453">
    <property type="protein sequence ID" value="CAF2155251.1"/>
    <property type="molecule type" value="Genomic_DNA"/>
</dbReference>
<dbReference type="AlphaFoldDB" id="A0A816YD13"/>
<feature type="compositionally biased region" description="Polar residues" evidence="1">
    <location>
        <begin position="102"/>
        <end position="113"/>
    </location>
</feature>
<dbReference type="EMBL" id="CAJOBI010007036">
    <property type="protein sequence ID" value="CAF4075768.1"/>
    <property type="molecule type" value="Genomic_DNA"/>
</dbReference>
<evidence type="ECO:0000313" key="6">
    <source>
        <dbReference type="Proteomes" id="UP000663824"/>
    </source>
</evidence>
<evidence type="ECO:0000256" key="1">
    <source>
        <dbReference type="SAM" id="MobiDB-lite"/>
    </source>
</evidence>
<evidence type="ECO:0000313" key="2">
    <source>
        <dbReference type="EMBL" id="CAF2037891.1"/>
    </source>
</evidence>
<evidence type="ECO:0000313" key="4">
    <source>
        <dbReference type="EMBL" id="CAF3842043.1"/>
    </source>
</evidence>
<proteinExistence type="predicted"/>
<feature type="compositionally biased region" description="Low complexity" evidence="1">
    <location>
        <begin position="44"/>
        <end position="67"/>
    </location>
</feature>
<evidence type="ECO:0000313" key="5">
    <source>
        <dbReference type="EMBL" id="CAF4075768.1"/>
    </source>
</evidence>
<feature type="compositionally biased region" description="Polar residues" evidence="1">
    <location>
        <begin position="32"/>
        <end position="43"/>
    </location>
</feature>
<evidence type="ECO:0000313" key="3">
    <source>
        <dbReference type="EMBL" id="CAF2155251.1"/>
    </source>
</evidence>
<gene>
    <name evidence="3" type="ORF">MBJ925_LOCUS32050</name>
    <name evidence="5" type="ORF">SMN809_LOCUS16012</name>
    <name evidence="4" type="ORF">UXM345_LOCUS7288</name>
    <name evidence="2" type="ORF">XDN619_LOCUS6187</name>
</gene>
<name>A0A816YD13_9BILA</name>
<dbReference type="Proteomes" id="UP000663824">
    <property type="component" value="Unassembled WGS sequence"/>
</dbReference>
<dbReference type="Proteomes" id="UP000663842">
    <property type="component" value="Unassembled WGS sequence"/>
</dbReference>
<dbReference type="Proteomes" id="UP000676336">
    <property type="component" value="Unassembled WGS sequence"/>
</dbReference>
<organism evidence="3 6">
    <name type="scientific">Rotaria magnacalcarata</name>
    <dbReference type="NCBI Taxonomy" id="392030"/>
    <lineage>
        <taxon>Eukaryota</taxon>
        <taxon>Metazoa</taxon>
        <taxon>Spiralia</taxon>
        <taxon>Gnathifera</taxon>
        <taxon>Rotifera</taxon>
        <taxon>Eurotatoria</taxon>
        <taxon>Bdelloidea</taxon>
        <taxon>Philodinida</taxon>
        <taxon>Philodinidae</taxon>
        <taxon>Rotaria</taxon>
    </lineage>
</organism>
<comment type="caution">
    <text evidence="3">The sequence shown here is derived from an EMBL/GenBank/DDBJ whole genome shotgun (WGS) entry which is preliminary data.</text>
</comment>
<feature type="region of interest" description="Disordered" evidence="1">
    <location>
        <begin position="18"/>
        <end position="113"/>
    </location>
</feature>
<reference evidence="3" key="1">
    <citation type="submission" date="2021-02" db="EMBL/GenBank/DDBJ databases">
        <authorList>
            <person name="Nowell W R."/>
        </authorList>
    </citation>
    <scope>NUCLEOTIDE SEQUENCE</scope>
</reference>
<accession>A0A816YD13</accession>
<protein>
    <submittedName>
        <fullName evidence="3">Uncharacterized protein</fullName>
    </submittedName>
</protein>